<keyword evidence="2" id="KW-1185">Reference proteome</keyword>
<evidence type="ECO:0000313" key="1">
    <source>
        <dbReference type="EMBL" id="KAH6922476.1"/>
    </source>
</evidence>
<gene>
    <name evidence="1" type="ORF">HPB50_014548</name>
</gene>
<evidence type="ECO:0000313" key="2">
    <source>
        <dbReference type="Proteomes" id="UP000821845"/>
    </source>
</evidence>
<accession>A0ACB7RLC2</accession>
<name>A0ACB7RLC2_HYAAI</name>
<dbReference type="Proteomes" id="UP000821845">
    <property type="component" value="Chromosome 9"/>
</dbReference>
<dbReference type="EMBL" id="CM023489">
    <property type="protein sequence ID" value="KAH6922476.1"/>
    <property type="molecule type" value="Genomic_DNA"/>
</dbReference>
<proteinExistence type="predicted"/>
<protein>
    <submittedName>
        <fullName evidence="1">Uncharacterized protein</fullName>
    </submittedName>
</protein>
<organism evidence="1 2">
    <name type="scientific">Hyalomma asiaticum</name>
    <name type="common">Tick</name>
    <dbReference type="NCBI Taxonomy" id="266040"/>
    <lineage>
        <taxon>Eukaryota</taxon>
        <taxon>Metazoa</taxon>
        <taxon>Ecdysozoa</taxon>
        <taxon>Arthropoda</taxon>
        <taxon>Chelicerata</taxon>
        <taxon>Arachnida</taxon>
        <taxon>Acari</taxon>
        <taxon>Parasitiformes</taxon>
        <taxon>Ixodida</taxon>
        <taxon>Ixodoidea</taxon>
        <taxon>Ixodidae</taxon>
        <taxon>Hyalomminae</taxon>
        <taxon>Hyalomma</taxon>
    </lineage>
</organism>
<comment type="caution">
    <text evidence="1">The sequence shown here is derived from an EMBL/GenBank/DDBJ whole genome shotgun (WGS) entry which is preliminary data.</text>
</comment>
<sequence>MRPCESYTEVEIMDTSSSRKRPRPSENTSDDEDSSRKVPAVTQSPESETPPPVEASSVLHNADDSFQKVQSKSQKRVSAPQRQLVPPLVAYLRLAAQTPTLLQQQRHLLLL</sequence>
<reference evidence="1" key="1">
    <citation type="submission" date="2020-05" db="EMBL/GenBank/DDBJ databases">
        <title>Large-scale comparative analyses of tick genomes elucidate their genetic diversity and vector capacities.</title>
        <authorList>
            <person name="Jia N."/>
            <person name="Wang J."/>
            <person name="Shi W."/>
            <person name="Du L."/>
            <person name="Sun Y."/>
            <person name="Zhan W."/>
            <person name="Jiang J."/>
            <person name="Wang Q."/>
            <person name="Zhang B."/>
            <person name="Ji P."/>
            <person name="Sakyi L.B."/>
            <person name="Cui X."/>
            <person name="Yuan T."/>
            <person name="Jiang B."/>
            <person name="Yang W."/>
            <person name="Lam T.T.-Y."/>
            <person name="Chang Q."/>
            <person name="Ding S."/>
            <person name="Wang X."/>
            <person name="Zhu J."/>
            <person name="Ruan X."/>
            <person name="Zhao L."/>
            <person name="Wei J."/>
            <person name="Que T."/>
            <person name="Du C."/>
            <person name="Cheng J."/>
            <person name="Dai P."/>
            <person name="Han X."/>
            <person name="Huang E."/>
            <person name="Gao Y."/>
            <person name="Liu J."/>
            <person name="Shao H."/>
            <person name="Ye R."/>
            <person name="Li L."/>
            <person name="Wei W."/>
            <person name="Wang X."/>
            <person name="Wang C."/>
            <person name="Yang T."/>
            <person name="Huo Q."/>
            <person name="Li W."/>
            <person name="Guo W."/>
            <person name="Chen H."/>
            <person name="Zhou L."/>
            <person name="Ni X."/>
            <person name="Tian J."/>
            <person name="Zhou Y."/>
            <person name="Sheng Y."/>
            <person name="Liu T."/>
            <person name="Pan Y."/>
            <person name="Xia L."/>
            <person name="Li J."/>
            <person name="Zhao F."/>
            <person name="Cao W."/>
        </authorList>
    </citation>
    <scope>NUCLEOTIDE SEQUENCE</scope>
    <source>
        <strain evidence="1">Hyas-2018</strain>
    </source>
</reference>